<name>A0A915U6W2_9BACT</name>
<dbReference type="EMBL" id="AP024233">
    <property type="protein sequence ID" value="BCO10642.1"/>
    <property type="molecule type" value="Genomic_DNA"/>
</dbReference>
<gene>
    <name evidence="3" type="primary">yahN</name>
    <name evidence="3" type="ORF">GF1_30180</name>
</gene>
<dbReference type="Pfam" id="PF13514">
    <property type="entry name" value="AAA_27"/>
    <property type="match status" value="1"/>
</dbReference>
<organism evidence="3 4">
    <name type="scientific">Desulfolithobacter dissulfuricans</name>
    <dbReference type="NCBI Taxonomy" id="2795293"/>
    <lineage>
        <taxon>Bacteria</taxon>
        <taxon>Pseudomonadati</taxon>
        <taxon>Thermodesulfobacteriota</taxon>
        <taxon>Desulfobulbia</taxon>
        <taxon>Desulfobulbales</taxon>
        <taxon>Desulfobulbaceae</taxon>
        <taxon>Desulfolithobacter</taxon>
    </lineage>
</organism>
<feature type="coiled-coil region" evidence="1">
    <location>
        <begin position="497"/>
        <end position="524"/>
    </location>
</feature>
<dbReference type="RefSeq" id="WP_267927363.1">
    <property type="nucleotide sequence ID" value="NZ_AP024233.1"/>
</dbReference>
<feature type="coiled-coil region" evidence="1">
    <location>
        <begin position="716"/>
        <end position="757"/>
    </location>
</feature>
<feature type="coiled-coil region" evidence="1">
    <location>
        <begin position="844"/>
        <end position="917"/>
    </location>
</feature>
<evidence type="ECO:0000256" key="1">
    <source>
        <dbReference type="SAM" id="Coils"/>
    </source>
</evidence>
<dbReference type="KEGG" id="ddu:GF1_30180"/>
<feature type="coiled-coil region" evidence="1">
    <location>
        <begin position="604"/>
        <end position="686"/>
    </location>
</feature>
<dbReference type="Proteomes" id="UP001063350">
    <property type="component" value="Chromosome"/>
</dbReference>
<keyword evidence="4" id="KW-1185">Reference proteome</keyword>
<proteinExistence type="predicted"/>
<sequence length="1166" mass="133659">MRILRLDIAAFGPFTRRVLDFSSDLPGLHLVFGPNEAGKSSSLRALKAWLFGFPVRTADAFLHPYNKLLVGGEIEEQGKRLGFYRRKRNKGDLLDPDGNPLPTGALDPFLHSLDQQLFEALYGIDHDRLVQGGRDILEQRGELGDILFAASTGVASLHRLMASLDEESGRLFKSGGQLPLINKAIARHRELKKEIRDLSLAPERYLEADRELREVTDRYRDLDAIRRELEQRIRSLDRIHRAFSLIGRRRALRRQLAELGQVHPLAPDFSARRLKVQEQLRDLRLQEAGNRTRLAELKTKLGSLDTDRALLEQESRIEFFYQQVSEYRKAQRDLPRIEGLRATRRREARRALKMAAPNLELDQADRLGELWRNRERVRHLLTRFEALDQARQDTGRRRRTILQRLKQLQDQSLVPPHPRTMERLRLALDAARRLGDIDIAIGTLEREIAALALHCDRELARQQLWEGTAADLVRLRLPGEESVSRFAEQFRDLEIRLAGQDQAIAETRERLEQLRRDRRELELAGTVPKEEELATIRRNRDHGWRLIRQAWLQGEGIGDLLHQWAPDDPADQYEQLVLQADTLADRLRLEAERVHKFAALGADEQLYATRLAILEEEREKLAREREQLALSWTGLWQPLGITPLTPPEMQAWLRRMENLRTEAAALEEQQARLGDLAGRREEHRAALLSLLDRETAPSGPELAPVIDLVAAHLTDLEEQQSLAREHDRELARQQQLLEEVDRELAETARQQEDWQAQWQTAVSLPEGAVPLDPGSAPGILEAVEKLFHLLEQMDEDTSRIRGINRDAETFAREIRQLAAQLAPELGEDRPDDCAEHLYRLLGQAREIETRQRTWEEQVEILEQELGELETRIGFWEEELEKLLTEAGCRAEQELVEVERRAAEQARLQEAIQALETDLRPLAGDQSLDSFEKQVAAEDSDTLPERIGELRREIEQDLEPELRHLAEQRGELKRELAQMDGTSQAALRASELEENLALLREHAERYIRLRLAAGLLRRGIDRFREENRDPLLEAASAMFARITLHSFTGLATDIDGQGKPVLVGLRGDNQRLGVEGMSTGTRDQLYLCLRLASLLQRAQAGQSMPFIADDILINFDDDRSRATLELLAEVGRKNQIILFTHHHRVVELAGQLETTIHLHTLEQGSPL</sequence>
<dbReference type="InterPro" id="IPR038734">
    <property type="entry name" value="YhaN_AAA"/>
</dbReference>
<feature type="coiled-coil region" evidence="1">
    <location>
        <begin position="961"/>
        <end position="1008"/>
    </location>
</feature>
<evidence type="ECO:0000313" key="4">
    <source>
        <dbReference type="Proteomes" id="UP001063350"/>
    </source>
</evidence>
<keyword evidence="1" id="KW-0175">Coiled coil</keyword>
<protein>
    <recommendedName>
        <fullName evidence="2">YhaN AAA domain-containing protein</fullName>
    </recommendedName>
</protein>
<evidence type="ECO:0000259" key="2">
    <source>
        <dbReference type="Pfam" id="PF13514"/>
    </source>
</evidence>
<dbReference type="PANTHER" id="PTHR41259">
    <property type="entry name" value="DOUBLE-STRAND BREAK REPAIR RAD50 ATPASE, PUTATIVE-RELATED"/>
    <property type="match status" value="1"/>
</dbReference>
<reference evidence="3" key="1">
    <citation type="submission" date="2020-12" db="EMBL/GenBank/DDBJ databases">
        <title>Desulfobium dissulfuricans gen. nov., sp. nov., a novel mesophilic, sulfate-reducing bacterium isolated from a deep-sea hydrothermal vent.</title>
        <authorList>
            <person name="Hashimoto Y."/>
            <person name="Tame A."/>
            <person name="Sawayama S."/>
            <person name="Miyazaki J."/>
            <person name="Takai K."/>
            <person name="Nakagawa S."/>
        </authorList>
    </citation>
    <scope>NUCLEOTIDE SEQUENCE</scope>
    <source>
        <strain evidence="3">GF1</strain>
    </source>
</reference>
<accession>A0A915U6W2</accession>
<dbReference type="AlphaFoldDB" id="A0A915U6W2"/>
<evidence type="ECO:0000313" key="3">
    <source>
        <dbReference type="EMBL" id="BCO10642.1"/>
    </source>
</evidence>
<dbReference type="Gene3D" id="3.40.50.300">
    <property type="entry name" value="P-loop containing nucleotide triphosphate hydrolases"/>
    <property type="match status" value="2"/>
</dbReference>
<feature type="domain" description="YhaN AAA" evidence="2">
    <location>
        <begin position="1"/>
        <end position="204"/>
    </location>
</feature>
<dbReference type="SUPFAM" id="SSF52540">
    <property type="entry name" value="P-loop containing nucleoside triphosphate hydrolases"/>
    <property type="match status" value="1"/>
</dbReference>
<dbReference type="PANTHER" id="PTHR41259:SF1">
    <property type="entry name" value="DOUBLE-STRAND BREAK REPAIR RAD50 ATPASE, PUTATIVE-RELATED"/>
    <property type="match status" value="1"/>
</dbReference>
<dbReference type="InterPro" id="IPR027417">
    <property type="entry name" value="P-loop_NTPase"/>
</dbReference>
<feature type="coiled-coil region" evidence="1">
    <location>
        <begin position="181"/>
        <end position="239"/>
    </location>
</feature>